<dbReference type="PRINTS" id="PR01003">
    <property type="entry name" value="FLGFLIH"/>
</dbReference>
<comment type="similarity">
    <text evidence="3">Belongs to the FliH family.</text>
</comment>
<dbReference type="GO" id="GO:0003774">
    <property type="term" value="F:cytoskeletal motor activity"/>
    <property type="evidence" value="ECO:0007669"/>
    <property type="project" value="InterPro"/>
</dbReference>
<dbReference type="Pfam" id="PF02108">
    <property type="entry name" value="FliH"/>
    <property type="match status" value="1"/>
</dbReference>
<dbReference type="InterPro" id="IPR000563">
    <property type="entry name" value="Flag_FliH"/>
</dbReference>
<dbReference type="GO" id="GO:0015031">
    <property type="term" value="P:protein transport"/>
    <property type="evidence" value="ECO:0007669"/>
    <property type="project" value="UniProtKB-KW"/>
</dbReference>
<dbReference type="STRING" id="1209072.GCA_000766945_01152"/>
<keyword evidence="13" id="KW-1185">Reference proteome</keyword>
<keyword evidence="7" id="KW-1005">Bacterial flagellum biogenesis</keyword>
<dbReference type="NCBIfam" id="NF009925">
    <property type="entry name" value="PRK13386.1"/>
    <property type="match status" value="1"/>
</dbReference>
<evidence type="ECO:0000256" key="9">
    <source>
        <dbReference type="ARBA" id="ARBA00023225"/>
    </source>
</evidence>
<keyword evidence="12" id="KW-0966">Cell projection</keyword>
<evidence type="ECO:0000256" key="4">
    <source>
        <dbReference type="ARBA" id="ARBA00016507"/>
    </source>
</evidence>
<dbReference type="AlphaFoldDB" id="A0A266Q7L1"/>
<dbReference type="GO" id="GO:0044781">
    <property type="term" value="P:bacterial-type flagellum organization"/>
    <property type="evidence" value="ECO:0007669"/>
    <property type="project" value="UniProtKB-KW"/>
</dbReference>
<keyword evidence="8" id="KW-0653">Protein transport</keyword>
<evidence type="ECO:0000256" key="3">
    <source>
        <dbReference type="ARBA" id="ARBA00006602"/>
    </source>
</evidence>
<accession>A0A266Q7L1</accession>
<keyword evidence="6" id="KW-0963">Cytoplasm</keyword>
<comment type="caution">
    <text evidence="12">The sequence shown here is derived from an EMBL/GenBank/DDBJ whole genome shotgun (WGS) entry which is preliminary data.</text>
</comment>
<feature type="region of interest" description="Disordered" evidence="10">
    <location>
        <begin position="67"/>
        <end position="90"/>
    </location>
</feature>
<evidence type="ECO:0000259" key="11">
    <source>
        <dbReference type="Pfam" id="PF02108"/>
    </source>
</evidence>
<dbReference type="InterPro" id="IPR018035">
    <property type="entry name" value="Flagellar_FliH/T3SS_HrpE"/>
</dbReference>
<name>A0A266Q7L1_9GAMM</name>
<organism evidence="12 13">
    <name type="scientific">Cellvibrio mixtus</name>
    <dbReference type="NCBI Taxonomy" id="39650"/>
    <lineage>
        <taxon>Bacteria</taxon>
        <taxon>Pseudomonadati</taxon>
        <taxon>Pseudomonadota</taxon>
        <taxon>Gammaproteobacteria</taxon>
        <taxon>Cellvibrionales</taxon>
        <taxon>Cellvibrionaceae</taxon>
        <taxon>Cellvibrio</taxon>
    </lineage>
</organism>
<gene>
    <name evidence="12" type="primary">fliH</name>
    <name evidence="12" type="ORF">CBP51_02205</name>
</gene>
<evidence type="ECO:0000256" key="8">
    <source>
        <dbReference type="ARBA" id="ARBA00022927"/>
    </source>
</evidence>
<evidence type="ECO:0000256" key="6">
    <source>
        <dbReference type="ARBA" id="ARBA00022490"/>
    </source>
</evidence>
<dbReference type="GO" id="GO:0005829">
    <property type="term" value="C:cytosol"/>
    <property type="evidence" value="ECO:0007669"/>
    <property type="project" value="TreeGrafter"/>
</dbReference>
<dbReference type="EMBL" id="NHNI01000001">
    <property type="protein sequence ID" value="OZY85873.1"/>
    <property type="molecule type" value="Genomic_DNA"/>
</dbReference>
<dbReference type="PANTHER" id="PTHR34982">
    <property type="entry name" value="YOP PROTEINS TRANSLOCATION PROTEIN L"/>
    <property type="match status" value="1"/>
</dbReference>
<keyword evidence="9" id="KW-1006">Bacterial flagellum protein export</keyword>
<keyword evidence="12" id="KW-0282">Flagellum</keyword>
<dbReference type="RefSeq" id="WP_094983683.1">
    <property type="nucleotide sequence ID" value="NZ_NHNI01000001.1"/>
</dbReference>
<sequence>MTVKVLKGAGKGWRPYRFPPRANVNSSLQAGQWGSDPEAIQRAIAEGFQEGSEKGYQQGLIQGQEAGERDGFAQGRNEGLQRGREEGRQEGKQLFETASEPLEQISEQLRVFLQEFERKRRQELLELVKKVAQQVIRCELTLHPTQLLNLAEEALASMPTEQNEVHILLNPEEYSRIKDLAPGRAAAWRLVPDDKLALGECRIVTAQTEVDIGCQQRLDSCIDTLAEHMQLTEG</sequence>
<reference evidence="13" key="1">
    <citation type="submission" date="2017-05" db="EMBL/GenBank/DDBJ databases">
        <authorList>
            <person name="Barney B.M."/>
        </authorList>
    </citation>
    <scope>NUCLEOTIDE SEQUENCE [LARGE SCALE GENOMIC DNA]</scope>
    <source>
        <strain evidence="13">PSBB022</strain>
    </source>
</reference>
<dbReference type="Proteomes" id="UP000216101">
    <property type="component" value="Unassembled WGS sequence"/>
</dbReference>
<evidence type="ECO:0000313" key="13">
    <source>
        <dbReference type="Proteomes" id="UP000216101"/>
    </source>
</evidence>
<keyword evidence="5" id="KW-0813">Transport</keyword>
<evidence type="ECO:0000313" key="12">
    <source>
        <dbReference type="EMBL" id="OZY85873.1"/>
    </source>
</evidence>
<feature type="region of interest" description="Disordered" evidence="10">
    <location>
        <begin position="1"/>
        <end position="20"/>
    </location>
</feature>
<comment type="subcellular location">
    <subcellularLocation>
        <location evidence="2">Cytoplasm</location>
    </subcellularLocation>
</comment>
<evidence type="ECO:0000256" key="10">
    <source>
        <dbReference type="SAM" id="MobiDB-lite"/>
    </source>
</evidence>
<comment type="function">
    <text evidence="1">Needed for flagellar regrowth and assembly.</text>
</comment>
<protein>
    <recommendedName>
        <fullName evidence="4">Flagellar assembly protein FliH</fullName>
    </recommendedName>
</protein>
<evidence type="ECO:0000256" key="2">
    <source>
        <dbReference type="ARBA" id="ARBA00004496"/>
    </source>
</evidence>
<keyword evidence="12" id="KW-0969">Cilium</keyword>
<dbReference type="PANTHER" id="PTHR34982:SF1">
    <property type="entry name" value="FLAGELLAR ASSEMBLY PROTEIN FLIH"/>
    <property type="match status" value="1"/>
</dbReference>
<evidence type="ECO:0000256" key="1">
    <source>
        <dbReference type="ARBA" id="ARBA00003041"/>
    </source>
</evidence>
<dbReference type="InterPro" id="IPR051472">
    <property type="entry name" value="T3SS_Stator/FliH"/>
</dbReference>
<dbReference type="GO" id="GO:0071973">
    <property type="term" value="P:bacterial-type flagellum-dependent cell motility"/>
    <property type="evidence" value="ECO:0007669"/>
    <property type="project" value="InterPro"/>
</dbReference>
<evidence type="ECO:0000256" key="5">
    <source>
        <dbReference type="ARBA" id="ARBA00022448"/>
    </source>
</evidence>
<feature type="domain" description="Flagellar assembly protein FliH/Type III secretion system HrpE" evidence="11">
    <location>
        <begin position="99"/>
        <end position="220"/>
    </location>
</feature>
<feature type="compositionally biased region" description="Basic and acidic residues" evidence="10">
    <location>
        <begin position="79"/>
        <end position="90"/>
    </location>
</feature>
<dbReference type="GO" id="GO:0009288">
    <property type="term" value="C:bacterial-type flagellum"/>
    <property type="evidence" value="ECO:0007669"/>
    <property type="project" value="InterPro"/>
</dbReference>
<evidence type="ECO:0000256" key="7">
    <source>
        <dbReference type="ARBA" id="ARBA00022795"/>
    </source>
</evidence>
<proteinExistence type="inferred from homology"/>